<dbReference type="EMBL" id="CAKLBY020000067">
    <property type="protein sequence ID" value="CAK7923097.1"/>
    <property type="molecule type" value="Genomic_DNA"/>
</dbReference>
<feature type="domain" description="Retrovirus-related Pol polyprotein from transposon TNT 1-94-like beta-barrel" evidence="1">
    <location>
        <begin position="98"/>
        <end position="179"/>
    </location>
</feature>
<sequence length="227" mass="25446">MVAVCDACGGGAEAQVLDNIVHYASADLTTVLMAKYNIDRHDHLRQAEELAHLHSLLSLRTKPEGRWDAKKERPKERQDDGEVVLAVIDDGDKVKDDWILDSGASRHLVKDDRLLIEAEICNDVVSLADNEKVGLSTVDSVRLSVVVNGKEKTVKLTDVYYSPSLARNIINYVKLDQKGHSLEYSNGKRSGARRSDDQVSFDVTMENSVLNVETVKRVYAKRRKRML</sequence>
<dbReference type="Pfam" id="PF22936">
    <property type="entry name" value="Pol_BBD"/>
    <property type="match status" value="1"/>
</dbReference>
<evidence type="ECO:0000313" key="2">
    <source>
        <dbReference type="EMBL" id="CAK7923097.1"/>
    </source>
</evidence>
<proteinExistence type="predicted"/>
<protein>
    <recommendedName>
        <fullName evidence="1">Retrovirus-related Pol polyprotein from transposon TNT 1-94-like beta-barrel domain-containing protein</fullName>
    </recommendedName>
</protein>
<comment type="caution">
    <text evidence="2">The sequence shown here is derived from an EMBL/GenBank/DDBJ whole genome shotgun (WGS) entry which is preliminary data.</text>
</comment>
<accession>A0AAV1TNS0</accession>
<gene>
    <name evidence="2" type="ORF">PM001_LOCUS8247</name>
</gene>
<name>A0AAV1TNS0_9STRA</name>
<organism evidence="2 3">
    <name type="scientific">Peronospora matthiolae</name>
    <dbReference type="NCBI Taxonomy" id="2874970"/>
    <lineage>
        <taxon>Eukaryota</taxon>
        <taxon>Sar</taxon>
        <taxon>Stramenopiles</taxon>
        <taxon>Oomycota</taxon>
        <taxon>Peronosporomycetes</taxon>
        <taxon>Peronosporales</taxon>
        <taxon>Peronosporaceae</taxon>
        <taxon>Peronospora</taxon>
    </lineage>
</organism>
<reference evidence="2" key="1">
    <citation type="submission" date="2024-01" db="EMBL/GenBank/DDBJ databases">
        <authorList>
            <person name="Webb A."/>
        </authorList>
    </citation>
    <scope>NUCLEOTIDE SEQUENCE</scope>
    <source>
        <strain evidence="2">Pm1</strain>
    </source>
</reference>
<evidence type="ECO:0000313" key="3">
    <source>
        <dbReference type="Proteomes" id="UP001162060"/>
    </source>
</evidence>
<dbReference type="Proteomes" id="UP001162060">
    <property type="component" value="Unassembled WGS sequence"/>
</dbReference>
<dbReference type="InterPro" id="IPR054722">
    <property type="entry name" value="PolX-like_BBD"/>
</dbReference>
<evidence type="ECO:0000259" key="1">
    <source>
        <dbReference type="Pfam" id="PF22936"/>
    </source>
</evidence>
<dbReference type="AlphaFoldDB" id="A0AAV1TNS0"/>